<evidence type="ECO:0000256" key="3">
    <source>
        <dbReference type="ARBA" id="ARBA00022692"/>
    </source>
</evidence>
<dbReference type="Pfam" id="PF03739">
    <property type="entry name" value="LptF_LptG"/>
    <property type="match status" value="1"/>
</dbReference>
<feature type="transmembrane region" description="Helical" evidence="6">
    <location>
        <begin position="333"/>
        <end position="352"/>
    </location>
</feature>
<evidence type="ECO:0000313" key="8">
    <source>
        <dbReference type="Proteomes" id="UP000295777"/>
    </source>
</evidence>
<comment type="subcellular location">
    <subcellularLocation>
        <location evidence="1">Cell membrane</location>
        <topology evidence="1">Multi-pass membrane protein</topology>
    </subcellularLocation>
</comment>
<keyword evidence="8" id="KW-1185">Reference proteome</keyword>
<dbReference type="AlphaFoldDB" id="A0A4R1GHB3"/>
<keyword evidence="3 6" id="KW-0812">Transmembrane</keyword>
<keyword evidence="5 6" id="KW-0472">Membrane</keyword>
<comment type="caution">
    <text evidence="7">The sequence shown here is derived from an EMBL/GenBank/DDBJ whole genome shotgun (WGS) entry which is preliminary data.</text>
</comment>
<dbReference type="Proteomes" id="UP000295777">
    <property type="component" value="Unassembled WGS sequence"/>
</dbReference>
<dbReference type="GO" id="GO:0043190">
    <property type="term" value="C:ATP-binding cassette (ABC) transporter complex"/>
    <property type="evidence" value="ECO:0007669"/>
    <property type="project" value="TreeGrafter"/>
</dbReference>
<name>A0A4R1GHB3_9BACT</name>
<protein>
    <submittedName>
        <fullName evidence="7">Lipopolysaccharide export system permease protein</fullName>
    </submittedName>
</protein>
<keyword evidence="2" id="KW-1003">Cell membrane</keyword>
<evidence type="ECO:0000313" key="7">
    <source>
        <dbReference type="EMBL" id="TCK06421.1"/>
    </source>
</evidence>
<dbReference type="OrthoDB" id="9783403at2"/>
<evidence type="ECO:0000256" key="5">
    <source>
        <dbReference type="ARBA" id="ARBA00023136"/>
    </source>
</evidence>
<reference evidence="7 8" key="1">
    <citation type="submission" date="2019-03" db="EMBL/GenBank/DDBJ databases">
        <title>Genomic Encyclopedia of Archaeal and Bacterial Type Strains, Phase II (KMG-II): from individual species to whole genera.</title>
        <authorList>
            <person name="Goeker M."/>
        </authorList>
    </citation>
    <scope>NUCLEOTIDE SEQUENCE [LARGE SCALE GENOMIC DNA]</scope>
    <source>
        <strain evidence="7 8">DSM 24425</strain>
    </source>
</reference>
<feature type="transmembrane region" description="Helical" evidence="6">
    <location>
        <begin position="95"/>
        <end position="116"/>
    </location>
</feature>
<accession>A0A4R1GHB3</accession>
<feature type="transmembrane region" description="Helical" evidence="6">
    <location>
        <begin position="16"/>
        <end position="36"/>
    </location>
</feature>
<proteinExistence type="predicted"/>
<evidence type="ECO:0000256" key="2">
    <source>
        <dbReference type="ARBA" id="ARBA00022475"/>
    </source>
</evidence>
<dbReference type="EMBL" id="SMFV01000001">
    <property type="protein sequence ID" value="TCK06421.1"/>
    <property type="molecule type" value="Genomic_DNA"/>
</dbReference>
<dbReference type="PANTHER" id="PTHR33529">
    <property type="entry name" value="SLR0882 PROTEIN-RELATED"/>
    <property type="match status" value="1"/>
</dbReference>
<organism evidence="7 8">
    <name type="scientific">Phorcysia thermohydrogeniphila</name>
    <dbReference type="NCBI Taxonomy" id="936138"/>
    <lineage>
        <taxon>Bacteria</taxon>
        <taxon>Pseudomonadati</taxon>
        <taxon>Aquificota</taxon>
        <taxon>Aquificia</taxon>
        <taxon>Desulfurobacteriales</taxon>
        <taxon>Desulfurobacteriaceae</taxon>
        <taxon>Phorcysia</taxon>
    </lineage>
</organism>
<keyword evidence="4 6" id="KW-1133">Transmembrane helix</keyword>
<feature type="transmembrane region" description="Helical" evidence="6">
    <location>
        <begin position="301"/>
        <end position="321"/>
    </location>
</feature>
<feature type="transmembrane region" description="Helical" evidence="6">
    <location>
        <begin position="56"/>
        <end position="74"/>
    </location>
</feature>
<dbReference type="PANTHER" id="PTHR33529:SF6">
    <property type="entry name" value="YJGP_YJGQ FAMILY PERMEASE"/>
    <property type="match status" value="1"/>
</dbReference>
<evidence type="ECO:0000256" key="4">
    <source>
        <dbReference type="ARBA" id="ARBA00022989"/>
    </source>
</evidence>
<evidence type="ECO:0000256" key="1">
    <source>
        <dbReference type="ARBA" id="ARBA00004651"/>
    </source>
</evidence>
<dbReference type="InterPro" id="IPR005495">
    <property type="entry name" value="LptG/LptF_permease"/>
</dbReference>
<feature type="transmembrane region" description="Helical" evidence="6">
    <location>
        <begin position="275"/>
        <end position="294"/>
    </location>
</feature>
<evidence type="ECO:0000256" key="6">
    <source>
        <dbReference type="SAM" id="Phobius"/>
    </source>
</evidence>
<dbReference type="GO" id="GO:0015920">
    <property type="term" value="P:lipopolysaccharide transport"/>
    <property type="evidence" value="ECO:0007669"/>
    <property type="project" value="TreeGrafter"/>
</dbReference>
<sequence length="356" mass="40073">MVKTLDRYVFKESFKFFILALSTFLVLFVVIDFVSNVDTFMKAGLKEGFTYVLSRLPLYAVRVIPIAVLIATMVTMSSFSSTSELTAVKALGISVYRFSLPIICLGLAASFTSLFLQEFIVPPTVKVANEIKFKALGKKKKELFVSAGSLWFRTADNRFVYMERFFPESGRAERISIFKVTPNFVPVERIDAESGENVEGSTWELKKCYLRNLEKLSLKFRKKMEVNLGIDRNDLVFSKIEPETMGVVELFLFVKQLGKIGYDVTPFLVEMYSKLSLSFLPVVVAVIGIPLGVFNPRNRKGYTLVIAVLLIVSMWITISFFLSLGKSGVLPPFYSAFAPLFLFLSVGLVLLARTET</sequence>
<dbReference type="RefSeq" id="WP_132524946.1">
    <property type="nucleotide sequence ID" value="NZ_SMFV01000001.1"/>
</dbReference>
<gene>
    <name evidence="7" type="ORF">CLV27_0222</name>
</gene>